<keyword evidence="2" id="KW-1185">Reference proteome</keyword>
<dbReference type="Gene3D" id="3.30.1910.20">
    <property type="entry name" value="asparaginyl-tRNA synthetase, N-terminal domain"/>
    <property type="match status" value="2"/>
</dbReference>
<dbReference type="Proteomes" id="UP000539052">
    <property type="component" value="Unassembled WGS sequence"/>
</dbReference>
<organism evidence="1 2">
    <name type="scientific">Lacrimispora defluvii</name>
    <dbReference type="NCBI Taxonomy" id="2719233"/>
    <lineage>
        <taxon>Bacteria</taxon>
        <taxon>Bacillati</taxon>
        <taxon>Bacillota</taxon>
        <taxon>Clostridia</taxon>
        <taxon>Lachnospirales</taxon>
        <taxon>Lachnospiraceae</taxon>
        <taxon>Lacrimispora</taxon>
    </lineage>
</organism>
<evidence type="ECO:0000313" key="2">
    <source>
        <dbReference type="Proteomes" id="UP000539052"/>
    </source>
</evidence>
<accession>A0ABX1VVW4</accession>
<comment type="caution">
    <text evidence="1">The sequence shown here is derived from an EMBL/GenBank/DDBJ whole genome shotgun (WGS) entry which is preliminary data.</text>
</comment>
<evidence type="ECO:0000313" key="1">
    <source>
        <dbReference type="EMBL" id="NNJ30353.1"/>
    </source>
</evidence>
<evidence type="ECO:0008006" key="3">
    <source>
        <dbReference type="Google" id="ProtNLM"/>
    </source>
</evidence>
<protein>
    <recommendedName>
        <fullName evidence="3">Tail fiber protein</fullName>
    </recommendedName>
</protein>
<sequence length="747" mass="79529">MGQYNKAVLTTAGENLIARALAGEIKLNITKAKTSSYTYPSGTDFKSLTDMKEIKQAVADPTTTVYSDTMIQTRVLFSNEDVAFTYYINNVGLYVMDGTEEVLFCIVTAETPDEMPQYNGVASTSYIYNIQNVVQDAAELHITVNSSGTATIQDVLERVDATGGDISETVIETLDTIEDKYPVPVAGESVKRFFGKLITFMKNIKPLTSDSTFYVSVTGSDTTGDGSQFNPYATITRTLSAIPKNLNGFNCIISIDAGLYDESVKISDFKNGKIQLEPSGSITISDLTVSNSYVFINSGTMSTGWIYVINRGMFDLYSAAIINVTAYRTYGGHNISIMADFASNIYMSGTVVLSGNTDIAVVSVNNSRVYLGNIRGSGLATGFLANTGGTISHASNNIVATKLYETVNGGIINKSSGVIAGTLDREVNYYVSNTGSDTTGDGSITKPFRTIQHTIDVVPKNLGGYAATINISSGVYEEDVYVLGFTGGSLNLYSDTKDTQANTCKVRSITMSKFGTGYLRVNGFNFTTTSREAIVVTGCNGVHIRCCQITGATSTWTGAQVNESFCNFSVCKVANRNHGVSYSNSTGVSMDWDAGSTGNVVGISSFNGSRVAVIGSGQPIGTTDSQTGNGGTFVYNNGTQITGIITSGISCSWGGFYGGYVKDGVVGTSMVTISLQVSPTVALSAFNIYRIYGFPKPSIGNVCVQYSSQTVPANCYMENNGAIVFQPATNVPLPSGFLFSATYLTNT</sequence>
<dbReference type="InterPro" id="IPR011050">
    <property type="entry name" value="Pectin_lyase_fold/virulence"/>
</dbReference>
<reference evidence="1 2" key="1">
    <citation type="submission" date="2020-03" db="EMBL/GenBank/DDBJ databases">
        <title>Genome Sequence of industrial isolate, B5A.</title>
        <authorList>
            <person name="Sharma S."/>
            <person name="Patil P.B."/>
            <person name="Korpole S."/>
        </authorList>
    </citation>
    <scope>NUCLEOTIDE SEQUENCE [LARGE SCALE GENOMIC DNA]</scope>
    <source>
        <strain evidence="1 2">PI-S10-B5A</strain>
    </source>
</reference>
<proteinExistence type="predicted"/>
<name>A0ABX1VVW4_9FIRM</name>
<dbReference type="EMBL" id="JAAOXG010000020">
    <property type="protein sequence ID" value="NNJ30353.1"/>
    <property type="molecule type" value="Genomic_DNA"/>
</dbReference>
<dbReference type="RefSeq" id="WP_170821533.1">
    <property type="nucleotide sequence ID" value="NZ_JAAOXG010000020.1"/>
</dbReference>
<gene>
    <name evidence="1" type="ORF">G9470_11225</name>
</gene>
<dbReference type="SUPFAM" id="SSF51126">
    <property type="entry name" value="Pectin lyase-like"/>
    <property type="match status" value="1"/>
</dbReference>